<dbReference type="PANTHER" id="PTHR43451">
    <property type="entry name" value="ACETYLTRANSFERASE (GNAT) FAMILY PROTEIN"/>
    <property type="match status" value="1"/>
</dbReference>
<dbReference type="Pfam" id="PF13673">
    <property type="entry name" value="Acetyltransf_10"/>
    <property type="match status" value="1"/>
</dbReference>
<dbReference type="InterPro" id="IPR000182">
    <property type="entry name" value="GNAT_dom"/>
</dbReference>
<proteinExistence type="predicted"/>
<dbReference type="SUPFAM" id="SSF55729">
    <property type="entry name" value="Acyl-CoA N-acyltransferases (Nat)"/>
    <property type="match status" value="1"/>
</dbReference>
<dbReference type="EMBL" id="JOTN01000005">
    <property type="protein sequence ID" value="KEK19899.1"/>
    <property type="molecule type" value="Genomic_DNA"/>
</dbReference>
<dbReference type="Proteomes" id="UP000027822">
    <property type="component" value="Unassembled WGS sequence"/>
</dbReference>
<dbReference type="GO" id="GO:0016747">
    <property type="term" value="F:acyltransferase activity, transferring groups other than amino-acyl groups"/>
    <property type="evidence" value="ECO:0007669"/>
    <property type="project" value="InterPro"/>
</dbReference>
<feature type="domain" description="N-acetyltransferase" evidence="1">
    <location>
        <begin position="1"/>
        <end position="150"/>
    </location>
</feature>
<dbReference type="eggNOG" id="COG0454">
    <property type="taxonomic scope" value="Bacteria"/>
</dbReference>
<dbReference type="AlphaFoldDB" id="A0A073JY28"/>
<dbReference type="STRING" id="574376.BAMA_19185"/>
<evidence type="ECO:0000313" key="2">
    <source>
        <dbReference type="EMBL" id="KEK19899.1"/>
    </source>
</evidence>
<dbReference type="OrthoDB" id="9800797at2"/>
<evidence type="ECO:0000259" key="1">
    <source>
        <dbReference type="PROSITE" id="PS51186"/>
    </source>
</evidence>
<dbReference type="CDD" id="cd04301">
    <property type="entry name" value="NAT_SF"/>
    <property type="match status" value="1"/>
</dbReference>
<keyword evidence="3" id="KW-1185">Reference proteome</keyword>
<reference evidence="2 3" key="1">
    <citation type="submission" date="2014-06" db="EMBL/GenBank/DDBJ databases">
        <title>Draft genome sequence of Bacillus manliponensis JCM 15802 (MCCC 1A00708).</title>
        <authorList>
            <person name="Lai Q."/>
            <person name="Liu Y."/>
            <person name="Shao Z."/>
        </authorList>
    </citation>
    <scope>NUCLEOTIDE SEQUENCE [LARGE SCALE GENOMIC DNA]</scope>
    <source>
        <strain evidence="2 3">JCM 15802</strain>
    </source>
</reference>
<evidence type="ECO:0000313" key="3">
    <source>
        <dbReference type="Proteomes" id="UP000027822"/>
    </source>
</evidence>
<dbReference type="PANTHER" id="PTHR43451:SF1">
    <property type="entry name" value="ACETYLTRANSFERASE"/>
    <property type="match status" value="1"/>
</dbReference>
<dbReference type="Gene3D" id="3.40.630.30">
    <property type="match status" value="1"/>
</dbReference>
<dbReference type="InterPro" id="IPR016181">
    <property type="entry name" value="Acyl_CoA_acyltransferase"/>
</dbReference>
<sequence length="150" mass="17400">MMIRKAKKEDSNRLSDLAYKSKAYWGYSKEFLEKCKVDLTVTETYIENNLVYVIEESDEVIGFYSLSITERKLDALFIDPNYIGKGIGKLLWSHLLQQAKQLHIEDFTIDSDPYAEAFYLKMGAERIGEIQSTVFPERRLPLLCVKMEAV</sequence>
<dbReference type="InterPro" id="IPR052564">
    <property type="entry name" value="N-acetyltrans/Recomb-assoc"/>
</dbReference>
<gene>
    <name evidence="2" type="ORF">BAMA_19185</name>
</gene>
<protein>
    <submittedName>
        <fullName evidence="2">Acetyltransferase</fullName>
    </submittedName>
</protein>
<organism evidence="2 3">
    <name type="scientific">Bacillus manliponensis</name>
    <dbReference type="NCBI Taxonomy" id="574376"/>
    <lineage>
        <taxon>Bacteria</taxon>
        <taxon>Bacillati</taxon>
        <taxon>Bacillota</taxon>
        <taxon>Bacilli</taxon>
        <taxon>Bacillales</taxon>
        <taxon>Bacillaceae</taxon>
        <taxon>Bacillus</taxon>
        <taxon>Bacillus cereus group</taxon>
    </lineage>
</organism>
<keyword evidence="2" id="KW-0808">Transferase</keyword>
<name>A0A073JY28_9BACI</name>
<accession>A0A073JY28</accession>
<dbReference type="PROSITE" id="PS51186">
    <property type="entry name" value="GNAT"/>
    <property type="match status" value="1"/>
</dbReference>
<comment type="caution">
    <text evidence="2">The sequence shown here is derived from an EMBL/GenBank/DDBJ whole genome shotgun (WGS) entry which is preliminary data.</text>
</comment>